<dbReference type="InterPro" id="IPR012942">
    <property type="entry name" value="SRR1-like"/>
</dbReference>
<comment type="similarity">
    <text evidence="1">Belongs to the SRR1 family.</text>
</comment>
<dbReference type="PANTHER" id="PTHR28626:SF3">
    <property type="entry name" value="SRR1-LIKE PROTEIN"/>
    <property type="match status" value="1"/>
</dbReference>
<accession>A0A1X7VMN0</accession>
<organism evidence="3">
    <name type="scientific">Amphimedon queenslandica</name>
    <name type="common">Sponge</name>
    <dbReference type="NCBI Taxonomy" id="400682"/>
    <lineage>
        <taxon>Eukaryota</taxon>
        <taxon>Metazoa</taxon>
        <taxon>Porifera</taxon>
        <taxon>Demospongiae</taxon>
        <taxon>Heteroscleromorpha</taxon>
        <taxon>Haplosclerida</taxon>
        <taxon>Niphatidae</taxon>
        <taxon>Amphimedon</taxon>
    </lineage>
</organism>
<feature type="domain" description="SRR1-like" evidence="2">
    <location>
        <begin position="70"/>
        <end position="233"/>
    </location>
</feature>
<dbReference type="GO" id="GO:0005634">
    <property type="term" value="C:nucleus"/>
    <property type="evidence" value="ECO:0007669"/>
    <property type="project" value="TreeGrafter"/>
</dbReference>
<dbReference type="AlphaFoldDB" id="A0A1X7VMN0"/>
<sequence length="265" mass="30059">MMSDGFVTVTKGHRLCAKKKKKGKEKGGHAKEGCIESISETGRGDILYKRILQRKEELKANNFIKALNFKELSEVKNVICYGTGSIEESTTAQYQVAAILLLIETFLHKVEDILIYDPILQENELVVLEKLGLINIGFNEHCRHIAHAQTLFYMPHCGLALYNNLLYANWSPEKLSNCCIIGNSFSDYYLKLTDAELTSKGYYLREIKGLFKELPFNASLCSSDDVFNDTSLHLFHISNLKDLPITVWTKNPEPSLDPDDEEMTL</sequence>
<dbReference type="Pfam" id="PF07985">
    <property type="entry name" value="SRR1"/>
    <property type="match status" value="1"/>
</dbReference>
<protein>
    <recommendedName>
        <fullName evidence="2">SRR1-like domain-containing protein</fullName>
    </recommendedName>
</protein>
<evidence type="ECO:0000259" key="2">
    <source>
        <dbReference type="Pfam" id="PF07985"/>
    </source>
</evidence>
<dbReference type="PANTHER" id="PTHR28626">
    <property type="entry name" value="SRR1-LIKE PROTEIN"/>
    <property type="match status" value="1"/>
</dbReference>
<dbReference type="OrthoDB" id="551431at2759"/>
<reference evidence="3" key="1">
    <citation type="submission" date="2017-05" db="UniProtKB">
        <authorList>
            <consortium name="EnsemblMetazoa"/>
        </authorList>
    </citation>
    <scope>IDENTIFICATION</scope>
</reference>
<name>A0A1X7VMN0_AMPQE</name>
<dbReference type="STRING" id="400682.A0A1X7VMN0"/>
<evidence type="ECO:0000313" key="3">
    <source>
        <dbReference type="EnsemblMetazoa" id="Aqu2.1.40658_001"/>
    </source>
</evidence>
<dbReference type="EnsemblMetazoa" id="Aqu2.1.40658_001">
    <property type="protein sequence ID" value="Aqu2.1.40658_001"/>
    <property type="gene ID" value="Aqu2.1.40658"/>
</dbReference>
<dbReference type="eggNOG" id="KOG3131">
    <property type="taxonomic scope" value="Eukaryota"/>
</dbReference>
<evidence type="ECO:0000256" key="1">
    <source>
        <dbReference type="ARBA" id="ARBA00009856"/>
    </source>
</evidence>
<dbReference type="GO" id="GO:0005737">
    <property type="term" value="C:cytoplasm"/>
    <property type="evidence" value="ECO:0007669"/>
    <property type="project" value="TreeGrafter"/>
</dbReference>
<dbReference type="InParanoid" id="A0A1X7VMN0"/>
<proteinExistence type="inferred from homology"/>
<dbReference type="InterPro" id="IPR040044">
    <property type="entry name" value="SRR1L"/>
</dbReference>